<dbReference type="Gene3D" id="3.90.840.10">
    <property type="entry name" value="Thiol-activated cytolysin superfamily/Thiol-activated cytolysin, alpha-beta domain"/>
    <property type="match status" value="1"/>
</dbReference>
<sequence length="590" mass="64748">MTLFNRNGWVDMVLPNMKELSCQTVQRRAFFSLAGLSLATGVFAFELPPSDAPIGSAAQAVSTDTPQTSSSKYLELQTILKHHRPTKAVTPKPTSRTPVIKEVKDGKYYLTVEEQISNTMTEVREWVLFGNDDGFVYPGSRIFVGPLREGRFVPVQGKAPMAEVPTVLVGAQSKRTTFVHDGTFFGFQRAAAPIIQQLTRPAQKSSLKITYGASLEKALSESGLSVGGWGVQFSASRKAVGSERRSFAVLSLSEAYYTIVADITQIDGMSPATSLDADPILAKYILSKMKEYGEIGFVRSVKYGRRAVIVLSAAATEEELKRTLRVQASGFGLKVDGHLDDEQKRIFHSMEAEAVIIGGKASPVLGATVTGGPEAFLNNVNQFLADTVVFDAQTAAVPISFEVRFAFDNEPMADYRTAEFAGQIVTKRKKCEETVLIAKLPVELTGQDARLIRDDQEVFSNDWTAVDLSYTLAVSSDQRHVMLAITLGTRECENDRSYRGATHIQSSRQIRVFSLPEGDTRKILSVKAASLSEIRNNELFGGELLHSFAFPNTGALYDIVVRVDGKSGEDLKEQSLKAIIDFSVEIDREH</sequence>
<accession>A0A517YF51</accession>
<dbReference type="RefSeq" id="WP_145091816.1">
    <property type="nucleotide sequence ID" value="NZ_CP036274.1"/>
</dbReference>
<dbReference type="Proteomes" id="UP000315017">
    <property type="component" value="Chromosome"/>
</dbReference>
<proteinExistence type="predicted"/>
<dbReference type="InterPro" id="IPR036363">
    <property type="entry name" value="Thiol_cytolysin_ab_sf"/>
</dbReference>
<dbReference type="AlphaFoldDB" id="A0A517YF51"/>
<dbReference type="EMBL" id="CP036274">
    <property type="protein sequence ID" value="QDU28849.1"/>
    <property type="molecule type" value="Genomic_DNA"/>
</dbReference>
<dbReference type="Gene3D" id="3.40.30.40">
    <property type="entry name" value="Perfringolysin"/>
    <property type="match status" value="1"/>
</dbReference>
<dbReference type="InterPro" id="IPR036359">
    <property type="entry name" value="Thiol_cytolysin_sf"/>
</dbReference>
<dbReference type="InterPro" id="IPR001869">
    <property type="entry name" value="Thiol_cytolysin"/>
</dbReference>
<evidence type="ECO:0000313" key="1">
    <source>
        <dbReference type="EMBL" id="QDU28849.1"/>
    </source>
</evidence>
<dbReference type="Pfam" id="PF01289">
    <property type="entry name" value="Thiol_cytolysin"/>
    <property type="match status" value="1"/>
</dbReference>
<keyword evidence="2" id="KW-1185">Reference proteome</keyword>
<dbReference type="SUPFAM" id="SSF56978">
    <property type="entry name" value="Perfringolysin"/>
    <property type="match status" value="1"/>
</dbReference>
<reference evidence="1 2" key="1">
    <citation type="submission" date="2019-02" db="EMBL/GenBank/DDBJ databases">
        <title>Deep-cultivation of Planctomycetes and their phenomic and genomic characterization uncovers novel biology.</title>
        <authorList>
            <person name="Wiegand S."/>
            <person name="Jogler M."/>
            <person name="Boedeker C."/>
            <person name="Pinto D."/>
            <person name="Vollmers J."/>
            <person name="Rivas-Marin E."/>
            <person name="Kohn T."/>
            <person name="Peeters S.H."/>
            <person name="Heuer A."/>
            <person name="Rast P."/>
            <person name="Oberbeckmann S."/>
            <person name="Bunk B."/>
            <person name="Jeske O."/>
            <person name="Meyerdierks A."/>
            <person name="Storesund J.E."/>
            <person name="Kallscheuer N."/>
            <person name="Luecker S."/>
            <person name="Lage O.M."/>
            <person name="Pohl T."/>
            <person name="Merkel B.J."/>
            <person name="Hornburger P."/>
            <person name="Mueller R.-W."/>
            <person name="Bruemmer F."/>
            <person name="Labrenz M."/>
            <person name="Spormann A.M."/>
            <person name="Op den Camp H."/>
            <person name="Overmann J."/>
            <person name="Amann R."/>
            <person name="Jetten M.S.M."/>
            <person name="Mascher T."/>
            <person name="Medema M.H."/>
            <person name="Devos D.P."/>
            <person name="Kaster A.-K."/>
            <person name="Ovreas L."/>
            <person name="Rohde M."/>
            <person name="Galperin M.Y."/>
            <person name="Jogler C."/>
        </authorList>
    </citation>
    <scope>NUCLEOTIDE SEQUENCE [LARGE SCALE GENOMIC DNA]</scope>
    <source>
        <strain evidence="1 2">ETA_A8</strain>
    </source>
</reference>
<dbReference type="GO" id="GO:0015485">
    <property type="term" value="F:cholesterol binding"/>
    <property type="evidence" value="ECO:0007669"/>
    <property type="project" value="InterPro"/>
</dbReference>
<protein>
    <submittedName>
        <fullName evidence="1">Thiol-activated cytolysin</fullName>
    </submittedName>
</protein>
<gene>
    <name evidence="1" type="ORF">ETAA8_39540</name>
</gene>
<dbReference type="KEGG" id="aagg:ETAA8_39540"/>
<name>A0A517YF51_9BACT</name>
<dbReference type="Gene3D" id="3.30.1040.20">
    <property type="match status" value="1"/>
</dbReference>
<organism evidence="1 2">
    <name type="scientific">Anatilimnocola aggregata</name>
    <dbReference type="NCBI Taxonomy" id="2528021"/>
    <lineage>
        <taxon>Bacteria</taxon>
        <taxon>Pseudomonadati</taxon>
        <taxon>Planctomycetota</taxon>
        <taxon>Planctomycetia</taxon>
        <taxon>Pirellulales</taxon>
        <taxon>Pirellulaceae</taxon>
        <taxon>Anatilimnocola</taxon>
    </lineage>
</organism>
<evidence type="ECO:0000313" key="2">
    <source>
        <dbReference type="Proteomes" id="UP000315017"/>
    </source>
</evidence>